<keyword evidence="3" id="KW-0815">Transposition</keyword>
<dbReference type="Proteomes" id="UP000660885">
    <property type="component" value="Unassembled WGS sequence"/>
</dbReference>
<gene>
    <name evidence="6" type="ORF">JMJ56_29865</name>
</gene>
<evidence type="ECO:0000256" key="5">
    <source>
        <dbReference type="ARBA" id="ARBA00023172"/>
    </source>
</evidence>
<dbReference type="Pfam" id="PF00872">
    <property type="entry name" value="Transposase_mut"/>
    <property type="match status" value="1"/>
</dbReference>
<keyword evidence="4" id="KW-0238">DNA-binding</keyword>
<accession>A0ABS1UBX2</accession>
<reference evidence="6 7" key="1">
    <citation type="submission" date="2021-01" db="EMBL/GenBank/DDBJ databases">
        <title>Belnapia mucosa sp. nov. and Belnapia arida sp. nov., isolated from the Tabernas Desert (Almeria, Spain).</title>
        <authorList>
            <person name="Molina-Menor E."/>
            <person name="Vidal-Verdu A."/>
            <person name="Calonge A."/>
            <person name="Satari L."/>
            <person name="Pereto J."/>
            <person name="Porcar M."/>
        </authorList>
    </citation>
    <scope>NUCLEOTIDE SEQUENCE [LARGE SCALE GENOMIC DNA]</scope>
    <source>
        <strain evidence="6 7">T18</strain>
    </source>
</reference>
<evidence type="ECO:0000256" key="1">
    <source>
        <dbReference type="ARBA" id="ARBA00002190"/>
    </source>
</evidence>
<evidence type="ECO:0000256" key="4">
    <source>
        <dbReference type="ARBA" id="ARBA00023125"/>
    </source>
</evidence>
<evidence type="ECO:0000313" key="6">
    <source>
        <dbReference type="EMBL" id="MBL6082187.1"/>
    </source>
</evidence>
<sequence>MARSASASATRRSWLSQRRPDAIRRRAFHHRSGLHGLPDEHSAKLHSTNLIERLNSEIKRRTERGRHLSNKAVVVRFVGALLLKQSDEWATQRSR</sequence>
<evidence type="ECO:0000256" key="2">
    <source>
        <dbReference type="ARBA" id="ARBA00010961"/>
    </source>
</evidence>
<protein>
    <submittedName>
        <fullName evidence="6">Transposase</fullName>
    </submittedName>
</protein>
<proteinExistence type="inferred from homology"/>
<dbReference type="InterPro" id="IPR001207">
    <property type="entry name" value="Transposase_mutator"/>
</dbReference>
<keyword evidence="7" id="KW-1185">Reference proteome</keyword>
<name>A0ABS1UBX2_9PROT</name>
<organism evidence="6 7">
    <name type="scientific">Belnapia arida</name>
    <dbReference type="NCBI Taxonomy" id="2804533"/>
    <lineage>
        <taxon>Bacteria</taxon>
        <taxon>Pseudomonadati</taxon>
        <taxon>Pseudomonadota</taxon>
        <taxon>Alphaproteobacteria</taxon>
        <taxon>Acetobacterales</taxon>
        <taxon>Roseomonadaceae</taxon>
        <taxon>Belnapia</taxon>
    </lineage>
</organism>
<comment type="caution">
    <text evidence="6">The sequence shown here is derived from an EMBL/GenBank/DDBJ whole genome shotgun (WGS) entry which is preliminary data.</text>
</comment>
<comment type="similarity">
    <text evidence="2">Belongs to the transposase mutator family.</text>
</comment>
<evidence type="ECO:0000313" key="7">
    <source>
        <dbReference type="Proteomes" id="UP000660885"/>
    </source>
</evidence>
<dbReference type="EMBL" id="JAETWB010000051">
    <property type="protein sequence ID" value="MBL6082187.1"/>
    <property type="molecule type" value="Genomic_DNA"/>
</dbReference>
<evidence type="ECO:0000256" key="3">
    <source>
        <dbReference type="ARBA" id="ARBA00022578"/>
    </source>
</evidence>
<comment type="function">
    <text evidence="1">Required for the transposition of the insertion element.</text>
</comment>
<keyword evidence="5" id="KW-0233">DNA recombination</keyword>